<dbReference type="EMBL" id="SAUY01000003">
    <property type="protein sequence ID" value="RWR34268.1"/>
    <property type="molecule type" value="Genomic_DNA"/>
</dbReference>
<evidence type="ECO:0000313" key="1">
    <source>
        <dbReference type="EMBL" id="RWR34268.1"/>
    </source>
</evidence>
<gene>
    <name evidence="1" type="ORF">D2T29_05080</name>
</gene>
<reference evidence="1 2" key="2">
    <citation type="submission" date="2019-01" db="EMBL/GenBank/DDBJ databases">
        <authorList>
            <person name="Li Y."/>
        </authorList>
    </citation>
    <scope>NUCLEOTIDE SEQUENCE [LARGE SCALE GENOMIC DNA]</scope>
    <source>
        <strain evidence="1 2">07D10-4-3</strain>
    </source>
</reference>
<comment type="caution">
    <text evidence="1">The sequence shown here is derived from an EMBL/GenBank/DDBJ whole genome shotgun (WGS) entry which is preliminary data.</text>
</comment>
<reference evidence="1 2" key="1">
    <citation type="submission" date="2019-01" db="EMBL/GenBank/DDBJ databases">
        <title>Sinorhodobacter populi sp. nov. isolated from the symptomatic bark tissue of Populus euramericana canker.</title>
        <authorList>
            <person name="Xu G."/>
        </authorList>
    </citation>
    <scope>NUCLEOTIDE SEQUENCE [LARGE SCALE GENOMIC DNA]</scope>
    <source>
        <strain evidence="1 2">07D10-4-3</strain>
    </source>
</reference>
<dbReference type="AlphaFoldDB" id="A0A443KNA0"/>
<protein>
    <submittedName>
        <fullName evidence="1">Uncharacterized protein</fullName>
    </submittedName>
</protein>
<dbReference type="Proteomes" id="UP000284451">
    <property type="component" value="Unassembled WGS sequence"/>
</dbReference>
<name>A0A443KNA0_9RHOB</name>
<accession>A0A443KNA0</accession>
<evidence type="ECO:0000313" key="2">
    <source>
        <dbReference type="Proteomes" id="UP000284451"/>
    </source>
</evidence>
<organism evidence="1 2">
    <name type="scientific">Paenirhodobacter populi</name>
    <dbReference type="NCBI Taxonomy" id="2306993"/>
    <lineage>
        <taxon>Bacteria</taxon>
        <taxon>Pseudomonadati</taxon>
        <taxon>Pseudomonadota</taxon>
        <taxon>Alphaproteobacteria</taxon>
        <taxon>Rhodobacterales</taxon>
        <taxon>Rhodobacter group</taxon>
        <taxon>Paenirhodobacter</taxon>
    </lineage>
</organism>
<sequence length="95" mass="10188">MTIVLPSKSPSSIAAKFFATRLSLLGVPYSEADMASWEARLAASFEHEGWPFDGLQNGEVLAFAVCDLMAAFVYGFESTMRAVPANLTETPGPAQ</sequence>
<proteinExistence type="predicted"/>